<evidence type="ECO:0000256" key="9">
    <source>
        <dbReference type="ARBA" id="ARBA00023295"/>
    </source>
</evidence>
<evidence type="ECO:0000313" key="16">
    <source>
        <dbReference type="Proteomes" id="UP000019812"/>
    </source>
</evidence>
<evidence type="ECO:0000256" key="12">
    <source>
        <dbReference type="ARBA" id="ARBA00077338"/>
    </source>
</evidence>
<protein>
    <recommendedName>
        <fullName evidence="11">Endoglucanase</fullName>
        <ecNumber evidence="4">3.2.1.4</ecNumber>
    </recommendedName>
    <alternativeName>
        <fullName evidence="12">Cellulase</fullName>
    </alternativeName>
    <alternativeName>
        <fullName evidence="13">Endo-1,4-beta-glucanase</fullName>
    </alternativeName>
</protein>
<dbReference type="InterPro" id="IPR001547">
    <property type="entry name" value="Glyco_hydro_5"/>
</dbReference>
<dbReference type="InterPro" id="IPR018087">
    <property type="entry name" value="Glyco_hydro_5_CS"/>
</dbReference>
<dbReference type="RefSeq" id="WP_337958503.1">
    <property type="nucleotide sequence ID" value="NZ_JDSS02000004.1"/>
</dbReference>
<keyword evidence="6 15" id="KW-0378">Hydrolase</keyword>
<evidence type="ECO:0000256" key="10">
    <source>
        <dbReference type="ARBA" id="ARBA00023326"/>
    </source>
</evidence>
<sequence length="1285" mass="138485">MLMFAKSIQALRFLKVFKEAMDSHGVLALVCCVLAMLVSNMAVAAAPWGVACADGRVDNILDNFDSPWDYCCTADPLIPKPTLRTVPGCNGNALAVDYDLRNVALIGSPNAGQSWIVLQKSLSPQRDLTPYTHIRLAIRGSNLKSHDSMEVKLKDANGLVATVLRSMTDLPEWRAIYIDLRELTGNSTINLAKIVGLEIAIVRCAHCEVFDNPSLEEPPDEHVGTLFLDEFAVVNFKPGGVNRLVERGFEKVTPNSTVRASAARALLTQIARSGAGKDLIPAWFPEQNPNFNSYSEAVALLVLVYEYERTGDITFRAAAQRMAAKLLALQIQSGRQSGAWYSTYVIQNDKLSPPGRASQPIPCDGNEALSQDIDTCEWVGNVGWVLIALGKLQRNGLYDDPVTLTAALDRGAAWVSRQFSRNPGYPNLISLGIEGNISAYFGLLAAGKVHDSTLLGSAILQFGWDPLQRRMKPGVLPADAGTAIDVSGSWGVTFLRSLGRIQEALDSQAYAASMMRVSSFDGSTYGYGDIAGPYTPAVEFTAQAASAGIKEANVVMQQISLLQIPAGGTYPGAFPGAADHWYGGPLTPWDTTMVGVSPTAWVYFAQHRDPLVDLLPSAQVYLQAGGQFTLADRAKVYGSLGRENVLIQAEASEVILDQNVERVDLAESSSSYLYQQSGNTLKVFSGTTGLVVTVTIRSAGTQVAFTDGAVTISLAAGVMTLGGAVVTSTPRPTRPPIIDPDDPSRVGKPVSHAVLTIPQGSVFLSAGNRFTLLNSAKVYGSTGTEQVLIGAGVAGITLDQNVERLQLAEPSSSYLYQQAGNTLKVFSGTMELLLTVPIQSAGTEAAFTNGVARVTLAAGTMFLGGARIPTATPGSVTPIEWQTRGLQWRGVNLSGAEFGEKHLPGTYGRDYIYPSVSSVDYFKAKGMNLVRLPFRWERLQPSLNQPFDIAELARLQSFVSGVTAKGVAVLLDPHNFARYQGQILGSSGLSYAAYADFWSRLSALFKDNPRVLFGLMNEPHDMPTETWVNAANAAIQGIRATGATNTIMIPGNAWTGAWSWTQNWYGTPNAEAMKKIVDSGNNIVFEVHQYLDSDSSGTSATCVSTEIGVERLKNFTEWLRINRKRGFLGEFAGANNETCKQAVSNMLTNVEANADVWLGWAWWSAGPWWGDYMFSIEPGSDGIDKPQMSVLTGEPSVKVVKYRGSLQCMEGGKAPEVMQNELTSAGIDVLAFSCGTDGYFHIAVCGASDGRINIFVIPRSRAAQAQLLGFSSLSDWPDAREITCR</sequence>
<gene>
    <name evidence="15" type="primary">egl</name>
    <name evidence="15" type="ORF">CAPSK01_000078</name>
</gene>
<evidence type="ECO:0000256" key="8">
    <source>
        <dbReference type="ARBA" id="ARBA00023277"/>
    </source>
</evidence>
<dbReference type="GO" id="GO:0005886">
    <property type="term" value="C:plasma membrane"/>
    <property type="evidence" value="ECO:0007669"/>
    <property type="project" value="UniProtKB-SubCell"/>
</dbReference>
<dbReference type="SUPFAM" id="SSF51445">
    <property type="entry name" value="(Trans)glycosidases"/>
    <property type="match status" value="1"/>
</dbReference>
<evidence type="ECO:0000256" key="11">
    <source>
        <dbReference type="ARBA" id="ARBA00068340"/>
    </source>
</evidence>
<dbReference type="GO" id="GO:0008810">
    <property type="term" value="F:cellulase activity"/>
    <property type="evidence" value="ECO:0007669"/>
    <property type="project" value="UniProtKB-EC"/>
</dbReference>
<keyword evidence="8" id="KW-0119">Carbohydrate metabolism</keyword>
<evidence type="ECO:0000256" key="5">
    <source>
        <dbReference type="ARBA" id="ARBA00022729"/>
    </source>
</evidence>
<keyword evidence="5" id="KW-0732">Signal</keyword>
<dbReference type="FunFam" id="3.20.20.80:FF:000124">
    <property type="entry name" value="Exported cellulase"/>
    <property type="match status" value="1"/>
</dbReference>
<evidence type="ECO:0000313" key="15">
    <source>
        <dbReference type="EMBL" id="KFB70065.1"/>
    </source>
</evidence>
<keyword evidence="10" id="KW-0624">Polysaccharide degradation</keyword>
<comment type="subcellular location">
    <subcellularLocation>
        <location evidence="2">Cell membrane</location>
        <topology evidence="2">Lipid-anchor</topology>
    </subcellularLocation>
</comment>
<dbReference type="PANTHER" id="PTHR34142">
    <property type="entry name" value="ENDO-BETA-1,4-GLUCANASE A"/>
    <property type="match status" value="1"/>
</dbReference>
<comment type="similarity">
    <text evidence="3">Belongs to the glycosyl hydrolase 5 (cellulase A) family.</text>
</comment>
<dbReference type="PROSITE" id="PS00659">
    <property type="entry name" value="GLYCOSYL_HYDROL_F5"/>
    <property type="match status" value="1"/>
</dbReference>
<accession>A0A084Y5S1</accession>
<reference evidence="15 16" key="1">
    <citation type="submission" date="2014-07" db="EMBL/GenBank/DDBJ databases">
        <title>Expanding our view of genomic diversity in Candidatus Accumulibacter clades.</title>
        <authorList>
            <person name="Skennerton C.T."/>
            <person name="Barr J.J."/>
            <person name="Slater F.R."/>
            <person name="Bond P.L."/>
            <person name="Tyson G.W."/>
        </authorList>
    </citation>
    <scope>NUCLEOTIDE SEQUENCE [LARGE SCALE GENOMIC DNA]</scope>
    <source>
        <strain evidence="16">SK-01</strain>
    </source>
</reference>
<evidence type="ECO:0000256" key="2">
    <source>
        <dbReference type="ARBA" id="ARBA00004193"/>
    </source>
</evidence>
<dbReference type="GO" id="GO:0030245">
    <property type="term" value="P:cellulose catabolic process"/>
    <property type="evidence" value="ECO:0007669"/>
    <property type="project" value="UniProtKB-KW"/>
</dbReference>
<organism evidence="15 16">
    <name type="scientific">Candidatus Accumulibacter vicinus</name>
    <dbReference type="NCBI Taxonomy" id="2954382"/>
    <lineage>
        <taxon>Bacteria</taxon>
        <taxon>Pseudomonadati</taxon>
        <taxon>Pseudomonadota</taxon>
        <taxon>Betaproteobacteria</taxon>
        <taxon>Candidatus Accumulibacter</taxon>
    </lineage>
</organism>
<evidence type="ECO:0000259" key="14">
    <source>
        <dbReference type="Pfam" id="PF00150"/>
    </source>
</evidence>
<dbReference type="EC" id="3.2.1.4" evidence="4"/>
<name>A0A084Y5S1_9PROT</name>
<dbReference type="Proteomes" id="UP000019812">
    <property type="component" value="Unassembled WGS sequence"/>
</dbReference>
<dbReference type="STRING" id="1457154.CAPSK01_000078"/>
<dbReference type="EMBL" id="JDSS02000004">
    <property type="protein sequence ID" value="KFB70065.1"/>
    <property type="molecule type" value="Genomic_DNA"/>
</dbReference>
<dbReference type="PANTHER" id="PTHR34142:SF1">
    <property type="entry name" value="GLYCOSIDE HYDROLASE FAMILY 5 DOMAIN-CONTAINING PROTEIN"/>
    <property type="match status" value="1"/>
</dbReference>
<evidence type="ECO:0000256" key="4">
    <source>
        <dbReference type="ARBA" id="ARBA00012601"/>
    </source>
</evidence>
<dbReference type="Pfam" id="PF00150">
    <property type="entry name" value="Cellulase"/>
    <property type="match status" value="1"/>
</dbReference>
<evidence type="ECO:0000256" key="7">
    <source>
        <dbReference type="ARBA" id="ARBA00023001"/>
    </source>
</evidence>
<evidence type="ECO:0000256" key="13">
    <source>
        <dbReference type="ARBA" id="ARBA00079594"/>
    </source>
</evidence>
<keyword evidence="7" id="KW-0136">Cellulose degradation</keyword>
<comment type="caution">
    <text evidence="15">The sequence shown here is derived from an EMBL/GenBank/DDBJ whole genome shotgun (WGS) entry which is preliminary data.</text>
</comment>
<dbReference type="InterPro" id="IPR017853">
    <property type="entry name" value="GH"/>
</dbReference>
<evidence type="ECO:0000256" key="1">
    <source>
        <dbReference type="ARBA" id="ARBA00000966"/>
    </source>
</evidence>
<evidence type="ECO:0000256" key="3">
    <source>
        <dbReference type="ARBA" id="ARBA00005641"/>
    </source>
</evidence>
<evidence type="ECO:0000256" key="6">
    <source>
        <dbReference type="ARBA" id="ARBA00022801"/>
    </source>
</evidence>
<feature type="domain" description="Glycoside hydrolase family 5" evidence="14">
    <location>
        <begin position="892"/>
        <end position="1165"/>
    </location>
</feature>
<keyword evidence="9 15" id="KW-0326">Glycosidase</keyword>
<proteinExistence type="inferred from homology"/>
<comment type="catalytic activity">
    <reaction evidence="1">
        <text>Endohydrolysis of (1-&gt;4)-beta-D-glucosidic linkages in cellulose, lichenin and cereal beta-D-glucans.</text>
        <dbReference type="EC" id="3.2.1.4"/>
    </reaction>
</comment>
<dbReference type="Gene3D" id="3.20.20.80">
    <property type="entry name" value="Glycosidases"/>
    <property type="match status" value="1"/>
</dbReference>